<dbReference type="RefSeq" id="WP_311363452.1">
    <property type="nucleotide sequence ID" value="NZ_JAVRIC010000002.1"/>
</dbReference>
<dbReference type="SUPFAM" id="SSF56112">
    <property type="entry name" value="Protein kinase-like (PK-like)"/>
    <property type="match status" value="1"/>
</dbReference>
<dbReference type="InterPro" id="IPR011009">
    <property type="entry name" value="Kinase-like_dom_sf"/>
</dbReference>
<proteinExistence type="predicted"/>
<reference evidence="1 2" key="1">
    <citation type="submission" date="2023-09" db="EMBL/GenBank/DDBJ databases">
        <authorList>
            <person name="Rey-Velasco X."/>
        </authorList>
    </citation>
    <scope>NUCLEOTIDE SEQUENCE [LARGE SCALE GENOMIC DNA]</scope>
    <source>
        <strain evidence="1 2">W345</strain>
    </source>
</reference>
<evidence type="ECO:0000313" key="2">
    <source>
        <dbReference type="Proteomes" id="UP001254608"/>
    </source>
</evidence>
<keyword evidence="2" id="KW-1185">Reference proteome</keyword>
<protein>
    <recommendedName>
        <fullName evidence="3">Serine/threonine protein kinase</fullName>
    </recommendedName>
</protein>
<sequence length="237" mass="27279">MNDREQRTLAQLHLRFPGQHISADGLKLIHRGRFANAHVYRYRKGALDLIVKDFSHCPWWIRLSAGPYFVHRELRTLDRLRGLPGVASRRFRLSAIALAYPFMPGQPLSAVRRAAGTLPASFFRNLETLVLKMHERGIVHLDMRNLSNVLVGTDGQPYLIDFQSAIDLHGLPNLLSTVLESVDLSGVYKSWLRVGAEPLDQARLEFLDRFNELRRLWVFRGYPLTRLFERIRDALGL</sequence>
<organism evidence="1 2">
    <name type="scientific">Banduia mediterranea</name>
    <dbReference type="NCBI Taxonomy" id="3075609"/>
    <lineage>
        <taxon>Bacteria</taxon>
        <taxon>Pseudomonadati</taxon>
        <taxon>Pseudomonadota</taxon>
        <taxon>Gammaproteobacteria</taxon>
        <taxon>Nevskiales</taxon>
        <taxon>Algiphilaceae</taxon>
        <taxon>Banduia</taxon>
    </lineage>
</organism>
<evidence type="ECO:0000313" key="1">
    <source>
        <dbReference type="EMBL" id="MDT0496058.1"/>
    </source>
</evidence>
<gene>
    <name evidence="1" type="ORF">RM530_01580</name>
</gene>
<comment type="caution">
    <text evidence="1">The sequence shown here is derived from an EMBL/GenBank/DDBJ whole genome shotgun (WGS) entry which is preliminary data.</text>
</comment>
<dbReference type="EMBL" id="JAVRIC010000002">
    <property type="protein sequence ID" value="MDT0496058.1"/>
    <property type="molecule type" value="Genomic_DNA"/>
</dbReference>
<accession>A0ABU2WDV2</accession>
<name>A0ABU2WDV2_9GAMM</name>
<dbReference type="Proteomes" id="UP001254608">
    <property type="component" value="Unassembled WGS sequence"/>
</dbReference>
<evidence type="ECO:0008006" key="3">
    <source>
        <dbReference type="Google" id="ProtNLM"/>
    </source>
</evidence>
<dbReference type="Gene3D" id="1.10.510.10">
    <property type="entry name" value="Transferase(Phosphotransferase) domain 1"/>
    <property type="match status" value="1"/>
</dbReference>